<dbReference type="Proteomes" id="UP000006790">
    <property type="component" value="Chromosome 2"/>
</dbReference>
<proteinExistence type="predicted"/>
<dbReference type="AlphaFoldDB" id="G8JNK4"/>
<evidence type="ECO:0000313" key="3">
    <source>
        <dbReference type="Proteomes" id="UP000006790"/>
    </source>
</evidence>
<gene>
    <name evidence="2" type="ordered locus">Ecym_2169</name>
</gene>
<feature type="compositionally biased region" description="Polar residues" evidence="1">
    <location>
        <begin position="111"/>
        <end position="138"/>
    </location>
</feature>
<dbReference type="InParanoid" id="G8JNK4"/>
<dbReference type="HOGENOM" id="CLU_1570653_0_0_1"/>
<dbReference type="KEGG" id="erc:Ecym_2169"/>
<feature type="compositionally biased region" description="Basic and acidic residues" evidence="1">
    <location>
        <begin position="7"/>
        <end position="17"/>
    </location>
</feature>
<evidence type="ECO:0000313" key="2">
    <source>
        <dbReference type="EMBL" id="AET37920.1"/>
    </source>
</evidence>
<sequence>MSNILHKFTDKISEHTGGHQQGQQGQNLGRGRDQLGDQSSQGRQGGILSSDQYGEQNSGQYNSGQQQGSQYGSDQQQGSQYGSRQGQYESGQQGSQYGSGQQGVQRGQGRDTGSQWDDSTSGHQQDSTLGSGRYNQSGGMDEYDQSEGAYGKKGINRQHGMPSSGYNDTY</sequence>
<reference evidence="3" key="1">
    <citation type="journal article" date="2012" name="G3 (Bethesda)">
        <title>Pichia sorbitophila, an interspecies yeast hybrid reveals early steps of genome resolution following polyploidization.</title>
        <authorList>
            <person name="Leh Louis V."/>
            <person name="Despons L."/>
            <person name="Friedrich A."/>
            <person name="Martin T."/>
            <person name="Durrens P."/>
            <person name="Casaregola S."/>
            <person name="Neuveglise C."/>
            <person name="Fairhead C."/>
            <person name="Marck C."/>
            <person name="Cruz J.A."/>
            <person name="Straub M.L."/>
            <person name="Kugler V."/>
            <person name="Sacerdot C."/>
            <person name="Uzunov Z."/>
            <person name="Thierry A."/>
            <person name="Weiss S."/>
            <person name="Bleykasten C."/>
            <person name="De Montigny J."/>
            <person name="Jacques N."/>
            <person name="Jung P."/>
            <person name="Lemaire M."/>
            <person name="Mallet S."/>
            <person name="Morel G."/>
            <person name="Richard G.F."/>
            <person name="Sarkar A."/>
            <person name="Savel G."/>
            <person name="Schacherer J."/>
            <person name="Seret M.L."/>
            <person name="Talla E."/>
            <person name="Samson G."/>
            <person name="Jubin C."/>
            <person name="Poulain J."/>
            <person name="Vacherie B."/>
            <person name="Barbe V."/>
            <person name="Pelletier E."/>
            <person name="Sherman D.J."/>
            <person name="Westhof E."/>
            <person name="Weissenbach J."/>
            <person name="Baret P.V."/>
            <person name="Wincker P."/>
            <person name="Gaillardin C."/>
            <person name="Dujon B."/>
            <person name="Souciet J.L."/>
        </authorList>
    </citation>
    <scope>NUCLEOTIDE SEQUENCE [LARGE SCALE GENOMIC DNA]</scope>
    <source>
        <strain evidence="3">CBS 270.75 / DBVPG 7215 / KCTC 17166 / NRRL Y-17582</strain>
    </source>
</reference>
<name>G8JNK4_ERECY</name>
<accession>G8JNK4</accession>
<organism evidence="2 3">
    <name type="scientific">Eremothecium cymbalariae (strain CBS 270.75 / DBVPG 7215 / KCTC 17166 / NRRL Y-17582)</name>
    <name type="common">Yeast</name>
    <dbReference type="NCBI Taxonomy" id="931890"/>
    <lineage>
        <taxon>Eukaryota</taxon>
        <taxon>Fungi</taxon>
        <taxon>Dikarya</taxon>
        <taxon>Ascomycota</taxon>
        <taxon>Saccharomycotina</taxon>
        <taxon>Saccharomycetes</taxon>
        <taxon>Saccharomycetales</taxon>
        <taxon>Saccharomycetaceae</taxon>
        <taxon>Eremothecium</taxon>
    </lineage>
</organism>
<dbReference type="OMA" id="MDEYDQS"/>
<keyword evidence="3" id="KW-1185">Reference proteome</keyword>
<feature type="region of interest" description="Disordered" evidence="1">
    <location>
        <begin position="1"/>
        <end position="170"/>
    </location>
</feature>
<dbReference type="EMBL" id="CP002498">
    <property type="protein sequence ID" value="AET37920.1"/>
    <property type="molecule type" value="Genomic_DNA"/>
</dbReference>
<feature type="compositionally biased region" description="Polar residues" evidence="1">
    <location>
        <begin position="37"/>
        <end position="53"/>
    </location>
</feature>
<dbReference type="GeneID" id="11473022"/>
<protein>
    <submittedName>
        <fullName evidence="2">Uncharacterized protein</fullName>
    </submittedName>
</protein>
<feature type="compositionally biased region" description="Low complexity" evidence="1">
    <location>
        <begin position="54"/>
        <end position="107"/>
    </location>
</feature>
<dbReference type="RefSeq" id="XP_003644737.1">
    <property type="nucleotide sequence ID" value="XM_003644689.1"/>
</dbReference>
<evidence type="ECO:0000256" key="1">
    <source>
        <dbReference type="SAM" id="MobiDB-lite"/>
    </source>
</evidence>